<evidence type="ECO:0000313" key="2">
    <source>
        <dbReference type="Proteomes" id="UP000011713"/>
    </source>
</evidence>
<organism evidence="1 2">
    <name type="scientific">Hyaloperonospora arabidopsidis (strain Emoy2)</name>
    <name type="common">Downy mildew agent</name>
    <name type="synonym">Peronospora arabidopsidis</name>
    <dbReference type="NCBI Taxonomy" id="559515"/>
    <lineage>
        <taxon>Eukaryota</taxon>
        <taxon>Sar</taxon>
        <taxon>Stramenopiles</taxon>
        <taxon>Oomycota</taxon>
        <taxon>Peronosporomycetes</taxon>
        <taxon>Peronosporales</taxon>
        <taxon>Peronosporaceae</taxon>
        <taxon>Hyaloperonospora</taxon>
    </lineage>
</organism>
<dbReference type="VEuPathDB" id="FungiDB:HpaG806945"/>
<dbReference type="EMBL" id="JH598357">
    <property type="status" value="NOT_ANNOTATED_CDS"/>
    <property type="molecule type" value="Genomic_DNA"/>
</dbReference>
<sequence length="67" mass="7461">MNSVTWFKLLTASSIHRLSRSPCDNANIYFDIAHIRIIAITRAKAAAYALSDAKSVETLKLYTNSSE</sequence>
<dbReference type="InParanoid" id="M4BKL2"/>
<accession>M4BKL2</accession>
<dbReference type="AlphaFoldDB" id="M4BKL2"/>
<protein>
    <submittedName>
        <fullName evidence="1">Uncharacterized protein</fullName>
    </submittedName>
</protein>
<dbReference type="EnsemblProtists" id="HpaT806945">
    <property type="protein sequence ID" value="HpaP806945"/>
    <property type="gene ID" value="HpaG806945"/>
</dbReference>
<dbReference type="Proteomes" id="UP000011713">
    <property type="component" value="Unassembled WGS sequence"/>
</dbReference>
<evidence type="ECO:0000313" key="1">
    <source>
        <dbReference type="EnsemblProtists" id="HpaP806945"/>
    </source>
</evidence>
<keyword evidence="2" id="KW-1185">Reference proteome</keyword>
<reference evidence="2" key="1">
    <citation type="journal article" date="2010" name="Science">
        <title>Signatures of adaptation to obligate biotrophy in the Hyaloperonospora arabidopsidis genome.</title>
        <authorList>
            <person name="Baxter L."/>
            <person name="Tripathy S."/>
            <person name="Ishaque N."/>
            <person name="Boot N."/>
            <person name="Cabral A."/>
            <person name="Kemen E."/>
            <person name="Thines M."/>
            <person name="Ah-Fong A."/>
            <person name="Anderson R."/>
            <person name="Badejoko W."/>
            <person name="Bittner-Eddy P."/>
            <person name="Boore J.L."/>
            <person name="Chibucos M.C."/>
            <person name="Coates M."/>
            <person name="Dehal P."/>
            <person name="Delehaunty K."/>
            <person name="Dong S."/>
            <person name="Downton P."/>
            <person name="Dumas B."/>
            <person name="Fabro G."/>
            <person name="Fronick C."/>
            <person name="Fuerstenberg S.I."/>
            <person name="Fulton L."/>
            <person name="Gaulin E."/>
            <person name="Govers F."/>
            <person name="Hughes L."/>
            <person name="Humphray S."/>
            <person name="Jiang R.H."/>
            <person name="Judelson H."/>
            <person name="Kamoun S."/>
            <person name="Kyung K."/>
            <person name="Meijer H."/>
            <person name="Minx P."/>
            <person name="Morris P."/>
            <person name="Nelson J."/>
            <person name="Phuntumart V."/>
            <person name="Qutob D."/>
            <person name="Rehmany A."/>
            <person name="Rougon-Cardoso A."/>
            <person name="Ryden P."/>
            <person name="Torto-Alalibo T."/>
            <person name="Studholme D."/>
            <person name="Wang Y."/>
            <person name="Win J."/>
            <person name="Wood J."/>
            <person name="Clifton S.W."/>
            <person name="Rogers J."/>
            <person name="Van den Ackerveken G."/>
            <person name="Jones J.D."/>
            <person name="McDowell J.M."/>
            <person name="Beynon J."/>
            <person name="Tyler B.M."/>
        </authorList>
    </citation>
    <scope>NUCLEOTIDE SEQUENCE [LARGE SCALE GENOMIC DNA]</scope>
    <source>
        <strain evidence="2">Emoy2</strain>
    </source>
</reference>
<proteinExistence type="predicted"/>
<name>M4BKL2_HYAAE</name>
<reference evidence="1" key="2">
    <citation type="submission" date="2015-06" db="UniProtKB">
        <authorList>
            <consortium name="EnsemblProtists"/>
        </authorList>
    </citation>
    <scope>IDENTIFICATION</scope>
    <source>
        <strain evidence="1">Emoy2</strain>
    </source>
</reference>
<dbReference type="HOGENOM" id="CLU_2817943_0_0_1"/>